<feature type="binding site" evidence="8">
    <location>
        <position position="258"/>
    </location>
    <ligand>
        <name>NAD(+)</name>
        <dbReference type="ChEBI" id="CHEBI:57540"/>
    </ligand>
</feature>
<dbReference type="InterPro" id="IPR023753">
    <property type="entry name" value="FAD/NAD-binding_dom"/>
</dbReference>
<dbReference type="AlphaFoldDB" id="A0ABD4T6Z3"/>
<comment type="similarity">
    <text evidence="1 10">Belongs to the class-I pyridine nucleotide-disulfide oxidoreductase family.</text>
</comment>
<evidence type="ECO:0000259" key="12">
    <source>
        <dbReference type="Pfam" id="PF07992"/>
    </source>
</evidence>
<dbReference type="PROSITE" id="PS00076">
    <property type="entry name" value="PYRIDINE_REDOX_1"/>
    <property type="match status" value="1"/>
</dbReference>
<feature type="binding site" evidence="8">
    <location>
        <position position="298"/>
    </location>
    <ligand>
        <name>FAD</name>
        <dbReference type="ChEBI" id="CHEBI:57692"/>
    </ligand>
</feature>
<dbReference type="PRINTS" id="PR00411">
    <property type="entry name" value="PNDRDTASEI"/>
</dbReference>
<feature type="domain" description="Pyridine nucleotide-disulphide oxidoreductase dimerisation" evidence="11">
    <location>
        <begin position="333"/>
        <end position="438"/>
    </location>
</feature>
<dbReference type="Pfam" id="PF07992">
    <property type="entry name" value="Pyr_redox_2"/>
    <property type="match status" value="1"/>
</dbReference>
<evidence type="ECO:0000313" key="14">
    <source>
        <dbReference type="Proteomes" id="UP000031561"/>
    </source>
</evidence>
<evidence type="ECO:0000256" key="7">
    <source>
        <dbReference type="PIRSR" id="PIRSR000350-2"/>
    </source>
</evidence>
<dbReference type="InterPro" id="IPR004099">
    <property type="entry name" value="Pyr_nucl-diS_OxRdtase_dimer"/>
</dbReference>
<dbReference type="Pfam" id="PF02852">
    <property type="entry name" value="Pyr_redox_dim"/>
    <property type="match status" value="1"/>
</dbReference>
<dbReference type="PANTHER" id="PTHR42737:SF2">
    <property type="entry name" value="GLUTATHIONE REDUCTASE"/>
    <property type="match status" value="1"/>
</dbReference>
<evidence type="ECO:0000256" key="4">
    <source>
        <dbReference type="ARBA" id="ARBA00023002"/>
    </source>
</evidence>
<evidence type="ECO:0000256" key="9">
    <source>
        <dbReference type="PIRSR" id="PIRSR000350-4"/>
    </source>
</evidence>
<evidence type="ECO:0000256" key="1">
    <source>
        <dbReference type="ARBA" id="ARBA00007532"/>
    </source>
</evidence>
<dbReference type="Proteomes" id="UP000031561">
    <property type="component" value="Unassembled WGS sequence"/>
</dbReference>
<dbReference type="GO" id="GO:0016491">
    <property type="term" value="F:oxidoreductase activity"/>
    <property type="evidence" value="ECO:0007669"/>
    <property type="project" value="UniProtKB-KW"/>
</dbReference>
<dbReference type="InterPro" id="IPR012999">
    <property type="entry name" value="Pyr_OxRdtase_I_AS"/>
</dbReference>
<comment type="caution">
    <text evidence="13">The sequence shown here is derived from an EMBL/GenBank/DDBJ whole genome shotgun (WGS) entry which is preliminary data.</text>
</comment>
<dbReference type="RefSeq" id="WP_166283118.1">
    <property type="nucleotide sequence ID" value="NZ_JTHE03000094.1"/>
</dbReference>
<dbReference type="Gene3D" id="3.50.50.60">
    <property type="entry name" value="FAD/NAD(P)-binding domain"/>
    <property type="match status" value="2"/>
</dbReference>
<dbReference type="InterPro" id="IPR001100">
    <property type="entry name" value="Pyr_nuc-diS_OxRdtase"/>
</dbReference>
<name>A0ABD4T6Z3_9CYAN</name>
<accession>A0ABD4T6Z3</accession>
<feature type="disulfide bond" description="Redox-active" evidence="9">
    <location>
        <begin position="42"/>
        <end position="47"/>
    </location>
</feature>
<feature type="domain" description="FAD/NAD(P)-binding" evidence="12">
    <location>
        <begin position="5"/>
        <end position="313"/>
    </location>
</feature>
<sequence>MNDAYDLVVIGAGSGGLAAARRAHQLGKRVAIAEQEAIGGTCVNRGCIPTKLMIHAADFAKQQDLASSYGWVNPEGLFDWPAFKDALHAHVESLRQRQIQDLEGIDILRGQATFLEAHRLQVGDQIVYARYVLIAVGAHPRLPEIEGIEYALTSRDLFDLDQLPQSVLVAGGGYIGVEFSQILHRLGSQVLLVDTEPHVLDGFDLDLQTGVEQILAADGIQVLDQARLSRLEKTRTGLVATLADGRSFSVDQVLCALGRLSNLQNLALDRVAVSTDQGKIVVDPQGRTTVDHIFAVGDCTTQLRLTPVAKAEGEVAAEAMFGDRSVQVNYRWVPSAVFIHPEVATVGLSEEEARQEQQEIDIHYNSFSPLEYALSDESLEAFIKVVVHRPDQMILGVHLIAPRAADVIQALVPGLRKGLTISELQNTIGIHPSVGEELFAL</sequence>
<organism evidence="13 14">
    <name type="scientific">Lyngbya confervoides BDU141951</name>
    <dbReference type="NCBI Taxonomy" id="1574623"/>
    <lineage>
        <taxon>Bacteria</taxon>
        <taxon>Bacillati</taxon>
        <taxon>Cyanobacteriota</taxon>
        <taxon>Cyanophyceae</taxon>
        <taxon>Oscillatoriophycideae</taxon>
        <taxon>Oscillatoriales</taxon>
        <taxon>Microcoleaceae</taxon>
        <taxon>Lyngbya</taxon>
    </lineage>
</organism>
<dbReference type="InterPro" id="IPR046952">
    <property type="entry name" value="GSHR/TRXR-like"/>
</dbReference>
<evidence type="ECO:0000256" key="8">
    <source>
        <dbReference type="PIRSR" id="PIRSR000350-3"/>
    </source>
</evidence>
<evidence type="ECO:0000256" key="10">
    <source>
        <dbReference type="RuleBase" id="RU003691"/>
    </source>
</evidence>
<dbReference type="SUPFAM" id="SSF51905">
    <property type="entry name" value="FAD/NAD(P)-binding domain"/>
    <property type="match status" value="1"/>
</dbReference>
<keyword evidence="8" id="KW-0520">NAD</keyword>
<evidence type="ECO:0000256" key="6">
    <source>
        <dbReference type="ARBA" id="ARBA00023284"/>
    </source>
</evidence>
<comment type="cofactor">
    <cofactor evidence="8">
        <name>FAD</name>
        <dbReference type="ChEBI" id="CHEBI:57692"/>
    </cofactor>
    <text evidence="8">Binds 1 FAD per subunit.</text>
</comment>
<evidence type="ECO:0000256" key="5">
    <source>
        <dbReference type="ARBA" id="ARBA00023157"/>
    </source>
</evidence>
<dbReference type="SUPFAM" id="SSF55424">
    <property type="entry name" value="FAD/NAD-linked reductases, dimerisation (C-terminal) domain"/>
    <property type="match status" value="1"/>
</dbReference>
<proteinExistence type="inferred from homology"/>
<dbReference type="Gene3D" id="3.30.390.30">
    <property type="match status" value="1"/>
</dbReference>
<dbReference type="EMBL" id="JTHE03000094">
    <property type="protein sequence ID" value="MCM1984406.1"/>
    <property type="molecule type" value="Genomic_DNA"/>
</dbReference>
<evidence type="ECO:0000259" key="11">
    <source>
        <dbReference type="Pfam" id="PF02852"/>
    </source>
</evidence>
<evidence type="ECO:0000256" key="3">
    <source>
        <dbReference type="ARBA" id="ARBA00022827"/>
    </source>
</evidence>
<keyword evidence="14" id="KW-1185">Reference proteome</keyword>
<evidence type="ECO:0000256" key="2">
    <source>
        <dbReference type="ARBA" id="ARBA00022630"/>
    </source>
</evidence>
<feature type="binding site" evidence="8">
    <location>
        <begin position="171"/>
        <end position="178"/>
    </location>
    <ligand>
        <name>NAD(+)</name>
        <dbReference type="ChEBI" id="CHEBI:57540"/>
    </ligand>
</feature>
<dbReference type="PANTHER" id="PTHR42737">
    <property type="entry name" value="GLUTATHIONE REDUCTASE"/>
    <property type="match status" value="1"/>
</dbReference>
<keyword evidence="4 10" id="KW-0560">Oxidoreductase</keyword>
<keyword evidence="8" id="KW-0547">Nucleotide-binding</keyword>
<keyword evidence="2 10" id="KW-0285">Flavoprotein</keyword>
<dbReference type="InterPro" id="IPR016156">
    <property type="entry name" value="FAD/NAD-linked_Rdtase_dimer_sf"/>
</dbReference>
<keyword evidence="5" id="KW-1015">Disulfide bond</keyword>
<gene>
    <name evidence="13" type="ORF">QQ91_0016410</name>
</gene>
<feature type="binding site" evidence="8">
    <location>
        <position position="51"/>
    </location>
    <ligand>
        <name>FAD</name>
        <dbReference type="ChEBI" id="CHEBI:57692"/>
    </ligand>
</feature>
<dbReference type="PIRSF" id="PIRSF000350">
    <property type="entry name" value="Mercury_reductase_MerA"/>
    <property type="match status" value="1"/>
</dbReference>
<evidence type="ECO:0000313" key="13">
    <source>
        <dbReference type="EMBL" id="MCM1984406.1"/>
    </source>
</evidence>
<keyword evidence="3 8" id="KW-0274">FAD</keyword>
<dbReference type="PRINTS" id="PR00368">
    <property type="entry name" value="FADPNR"/>
</dbReference>
<protein>
    <submittedName>
        <fullName evidence="13">FAD-dependent oxidoreductase</fullName>
    </submittedName>
</protein>
<dbReference type="InterPro" id="IPR036188">
    <property type="entry name" value="FAD/NAD-bd_sf"/>
</dbReference>
<keyword evidence="6 10" id="KW-0676">Redox-active center</keyword>
<feature type="active site" description="Proton acceptor" evidence="7">
    <location>
        <position position="431"/>
    </location>
</feature>
<reference evidence="13 14" key="1">
    <citation type="journal article" date="2015" name="Genome Announc.">
        <title>Draft Genome Sequence of Filamentous Marine Cyanobacterium Lyngbya confervoides Strain BDU141951.</title>
        <authorList>
            <person name="Chandrababunaidu M.M."/>
            <person name="Sen D."/>
            <person name="Tripathy S."/>
        </authorList>
    </citation>
    <scope>NUCLEOTIDE SEQUENCE [LARGE SCALE GENOMIC DNA]</scope>
    <source>
        <strain evidence="13 14">BDU141951</strain>
    </source>
</reference>